<evidence type="ECO:0000259" key="4">
    <source>
        <dbReference type="Pfam" id="PF01168"/>
    </source>
</evidence>
<dbReference type="EMBL" id="FNOU01000002">
    <property type="protein sequence ID" value="SDX43347.1"/>
    <property type="molecule type" value="Genomic_DNA"/>
</dbReference>
<accession>A0A1H3BNC1</accession>
<dbReference type="OrthoDB" id="504078at2"/>
<protein>
    <submittedName>
        <fullName evidence="5">Predicted amino acid racemase</fullName>
    </submittedName>
</protein>
<gene>
    <name evidence="5" type="ORF">SAMN04488579_102145</name>
</gene>
<dbReference type="STRING" id="1528.SAMN04488579_102145"/>
<dbReference type="InterPro" id="IPR029066">
    <property type="entry name" value="PLP-binding_barrel"/>
</dbReference>
<comment type="cofactor">
    <cofactor evidence="1">
        <name>pyridoxal 5'-phosphate</name>
        <dbReference type="ChEBI" id="CHEBI:597326"/>
    </cofactor>
</comment>
<sequence length="359" mass="39366">MYPRLLIHTKKIEENAQWVVRQARALGLTITGINKNTCQNPDVAQALLHGGVDAIGDARIENLKKIQTLECEKWLIRIPMLSEVEDVVKYADLSVNSEVSVIQALDAAAAKRQKSHQIILMVDLGDLREGYFDIEDFCQSMAAILTLEHITFMGIGVNLSCTGAIVPTVETYEKFALMQQALKERFGVSCAITSGGASSTFYMIKDGILPQCINNLRVGELILYGTDVSNHLWYPELHHHTFILETEVIEVKDKPSVPIGKVGKDAFGNEPVFEDKGIRHRAICALGQQDTAPDGLTPLDSGIEIIAASSDHLILDITDCPRKVSPGSIIPFRCNYGAGLHANTSPYIEKIIVDGSEGI</sequence>
<organism evidence="5 6">
    <name type="scientific">Eubacterium barkeri</name>
    <name type="common">Clostridium barkeri</name>
    <dbReference type="NCBI Taxonomy" id="1528"/>
    <lineage>
        <taxon>Bacteria</taxon>
        <taxon>Bacillati</taxon>
        <taxon>Bacillota</taxon>
        <taxon>Clostridia</taxon>
        <taxon>Eubacteriales</taxon>
        <taxon>Eubacteriaceae</taxon>
        <taxon>Eubacterium</taxon>
    </lineage>
</organism>
<evidence type="ECO:0000256" key="2">
    <source>
        <dbReference type="ARBA" id="ARBA00022898"/>
    </source>
</evidence>
<keyword evidence="6" id="KW-1185">Reference proteome</keyword>
<evidence type="ECO:0000313" key="6">
    <source>
        <dbReference type="Proteomes" id="UP000199652"/>
    </source>
</evidence>
<evidence type="ECO:0000256" key="1">
    <source>
        <dbReference type="ARBA" id="ARBA00001933"/>
    </source>
</evidence>
<proteinExistence type="predicted"/>
<dbReference type="AlphaFoldDB" id="A0A1H3BNC1"/>
<dbReference type="CDD" id="cd06815">
    <property type="entry name" value="PLPDE_III_AR_like_1"/>
    <property type="match status" value="1"/>
</dbReference>
<evidence type="ECO:0000256" key="3">
    <source>
        <dbReference type="ARBA" id="ARBA00023235"/>
    </source>
</evidence>
<keyword evidence="3" id="KW-0413">Isomerase</keyword>
<dbReference type="Proteomes" id="UP000199652">
    <property type="component" value="Unassembled WGS sequence"/>
</dbReference>
<dbReference type="PANTHER" id="PTHR30511:SF3">
    <property type="entry name" value="LYSINE RACEMASE"/>
    <property type="match status" value="1"/>
</dbReference>
<dbReference type="Gene3D" id="3.20.20.10">
    <property type="entry name" value="Alanine racemase"/>
    <property type="match status" value="1"/>
</dbReference>
<evidence type="ECO:0000313" key="5">
    <source>
        <dbReference type="EMBL" id="SDX43347.1"/>
    </source>
</evidence>
<reference evidence="6" key="1">
    <citation type="submission" date="2016-10" db="EMBL/GenBank/DDBJ databases">
        <authorList>
            <person name="Varghese N."/>
            <person name="Submissions S."/>
        </authorList>
    </citation>
    <scope>NUCLEOTIDE SEQUENCE [LARGE SCALE GENOMIC DNA]</scope>
    <source>
        <strain evidence="6">VPI 5359</strain>
    </source>
</reference>
<keyword evidence="2" id="KW-0663">Pyridoxal phosphate</keyword>
<dbReference type="InterPro" id="IPR001608">
    <property type="entry name" value="Ala_racemase_N"/>
</dbReference>
<dbReference type="GO" id="GO:0008784">
    <property type="term" value="F:alanine racemase activity"/>
    <property type="evidence" value="ECO:0007669"/>
    <property type="project" value="TreeGrafter"/>
</dbReference>
<dbReference type="InterPro" id="IPR000821">
    <property type="entry name" value="Ala_racemase"/>
</dbReference>
<dbReference type="PANTHER" id="PTHR30511">
    <property type="entry name" value="ALANINE RACEMASE"/>
    <property type="match status" value="1"/>
</dbReference>
<dbReference type="GO" id="GO:0030170">
    <property type="term" value="F:pyridoxal phosphate binding"/>
    <property type="evidence" value="ECO:0007669"/>
    <property type="project" value="TreeGrafter"/>
</dbReference>
<dbReference type="GO" id="GO:0005829">
    <property type="term" value="C:cytosol"/>
    <property type="evidence" value="ECO:0007669"/>
    <property type="project" value="TreeGrafter"/>
</dbReference>
<feature type="domain" description="Alanine racemase N-terminal" evidence="4">
    <location>
        <begin position="7"/>
        <end position="225"/>
    </location>
</feature>
<name>A0A1H3BNC1_EUBBA</name>
<dbReference type="SUPFAM" id="SSF51419">
    <property type="entry name" value="PLP-binding barrel"/>
    <property type="match status" value="1"/>
</dbReference>
<dbReference type="Pfam" id="PF01168">
    <property type="entry name" value="Ala_racemase_N"/>
    <property type="match status" value="1"/>
</dbReference>
<dbReference type="RefSeq" id="WP_090242895.1">
    <property type="nucleotide sequence ID" value="NZ_FNOU01000002.1"/>
</dbReference>